<dbReference type="Proteomes" id="UP000181917">
    <property type="component" value="Unassembled WGS sequence"/>
</dbReference>
<dbReference type="OrthoDB" id="9937970at2"/>
<evidence type="ECO:0000313" key="2">
    <source>
        <dbReference type="Proteomes" id="UP000181917"/>
    </source>
</evidence>
<dbReference type="EMBL" id="FNKH01000001">
    <property type="protein sequence ID" value="SDQ03733.1"/>
    <property type="molecule type" value="Genomic_DNA"/>
</dbReference>
<organism evidence="1 2">
    <name type="scientific">Crystallibacter crystallopoietes</name>
    <dbReference type="NCBI Taxonomy" id="37928"/>
    <lineage>
        <taxon>Bacteria</taxon>
        <taxon>Bacillati</taxon>
        <taxon>Actinomycetota</taxon>
        <taxon>Actinomycetes</taxon>
        <taxon>Micrococcales</taxon>
        <taxon>Micrococcaceae</taxon>
        <taxon>Crystallibacter</taxon>
    </lineage>
</organism>
<keyword evidence="2" id="KW-1185">Reference proteome</keyword>
<dbReference type="RefSeq" id="WP_074698573.1">
    <property type="nucleotide sequence ID" value="NZ_FNKH01000001.1"/>
</dbReference>
<dbReference type="AlphaFoldDB" id="A0A1H0XLJ2"/>
<accession>A0A1H0XLJ2</accession>
<evidence type="ECO:0000313" key="1">
    <source>
        <dbReference type="EMBL" id="SDQ03733.1"/>
    </source>
</evidence>
<sequence length="86" mass="10170">MVDEMDDTGHGREGALSALHEVAEVADRERFGLAIDSFEADDYEEIVRLAWRYQFDDDRSKFKRELRQLQEHVSERILARLELMNE</sequence>
<reference evidence="1 2" key="1">
    <citation type="submission" date="2016-10" db="EMBL/GenBank/DDBJ databases">
        <authorList>
            <person name="de Groot N.N."/>
        </authorList>
    </citation>
    <scope>NUCLEOTIDE SEQUENCE [LARGE SCALE GENOMIC DNA]</scope>
    <source>
        <strain evidence="1 2">DSM 20117</strain>
    </source>
</reference>
<name>A0A1H0XLJ2_9MICC</name>
<protein>
    <submittedName>
        <fullName evidence="1">Uncharacterized protein</fullName>
    </submittedName>
</protein>
<proteinExistence type="predicted"/>
<dbReference type="STRING" id="37928.SAMN04489742_0160"/>
<gene>
    <name evidence="1" type="ORF">SAMN04489742_0160</name>
</gene>